<keyword evidence="12" id="KW-1185">Reference proteome</keyword>
<dbReference type="AlphaFoldDB" id="A0A507DZ26"/>
<keyword evidence="4" id="KW-0119">Carbohydrate metabolism</keyword>
<comment type="caution">
    <text evidence="11">The sequence shown here is derived from an EMBL/GenBank/DDBJ whole genome shotgun (WGS) entry which is preliminary data.</text>
</comment>
<keyword evidence="9" id="KW-0812">Transmembrane</keyword>
<evidence type="ECO:0000313" key="11">
    <source>
        <dbReference type="EMBL" id="TPX56806.1"/>
    </source>
</evidence>
<dbReference type="GO" id="GO:0008843">
    <property type="term" value="F:endochitinase activity"/>
    <property type="evidence" value="ECO:0007669"/>
    <property type="project" value="UniProtKB-EC"/>
</dbReference>
<evidence type="ECO:0000256" key="9">
    <source>
        <dbReference type="SAM" id="Phobius"/>
    </source>
</evidence>
<dbReference type="PANTHER" id="PTHR11177:SF317">
    <property type="entry name" value="CHITINASE 12-RELATED"/>
    <property type="match status" value="1"/>
</dbReference>
<proteinExistence type="inferred from homology"/>
<feature type="domain" description="GH18" evidence="10">
    <location>
        <begin position="87"/>
        <end position="476"/>
    </location>
</feature>
<keyword evidence="5 7" id="KW-0326">Glycosidase</keyword>
<feature type="transmembrane region" description="Helical" evidence="9">
    <location>
        <begin position="36"/>
        <end position="54"/>
    </location>
</feature>
<dbReference type="PROSITE" id="PS51910">
    <property type="entry name" value="GH18_2"/>
    <property type="match status" value="1"/>
</dbReference>
<dbReference type="EMBL" id="QEAP01000788">
    <property type="protein sequence ID" value="TPX56806.1"/>
    <property type="molecule type" value="Genomic_DNA"/>
</dbReference>
<evidence type="ECO:0000256" key="3">
    <source>
        <dbReference type="ARBA" id="ARBA00023024"/>
    </source>
</evidence>
<dbReference type="GO" id="GO:0006032">
    <property type="term" value="P:chitin catabolic process"/>
    <property type="evidence" value="ECO:0007669"/>
    <property type="project" value="UniProtKB-KW"/>
</dbReference>
<name>A0A507DZ26_9FUNG</name>
<dbReference type="STRING" id="246404.A0A507DZ26"/>
<reference evidence="11 12" key="1">
    <citation type="journal article" date="2019" name="Sci. Rep.">
        <title>Comparative genomics of chytrid fungi reveal insights into the obligate biotrophic and pathogenic lifestyle of Synchytrium endobioticum.</title>
        <authorList>
            <person name="van de Vossenberg B.T.L.H."/>
            <person name="Warris S."/>
            <person name="Nguyen H.D.T."/>
            <person name="van Gent-Pelzer M.P.E."/>
            <person name="Joly D.L."/>
            <person name="van de Geest H.C."/>
            <person name="Bonants P.J.M."/>
            <person name="Smith D.S."/>
            <person name="Levesque C.A."/>
            <person name="van der Lee T.A.J."/>
        </authorList>
    </citation>
    <scope>NUCLEOTIDE SEQUENCE [LARGE SCALE GENOMIC DNA]</scope>
    <source>
        <strain evidence="11 12">CBS 675.73</strain>
    </source>
</reference>
<evidence type="ECO:0000256" key="2">
    <source>
        <dbReference type="ARBA" id="ARBA00022801"/>
    </source>
</evidence>
<keyword evidence="6" id="KW-0624">Polysaccharide degradation</keyword>
<evidence type="ECO:0000256" key="7">
    <source>
        <dbReference type="RuleBase" id="RU000489"/>
    </source>
</evidence>
<dbReference type="Pfam" id="PF00704">
    <property type="entry name" value="Glyco_hydro_18"/>
    <property type="match status" value="1"/>
</dbReference>
<accession>A0A507DZ26</accession>
<dbReference type="PANTHER" id="PTHR11177">
    <property type="entry name" value="CHITINASE"/>
    <property type="match status" value="1"/>
</dbReference>
<dbReference type="OrthoDB" id="73875at2759"/>
<comment type="catalytic activity">
    <reaction evidence="1">
        <text>Random endo-hydrolysis of N-acetyl-beta-D-glucosaminide (1-&gt;4)-beta-linkages in chitin and chitodextrins.</text>
        <dbReference type="EC" id="3.2.1.14"/>
    </reaction>
</comment>
<evidence type="ECO:0000256" key="1">
    <source>
        <dbReference type="ARBA" id="ARBA00000822"/>
    </source>
</evidence>
<dbReference type="InterPro" id="IPR001579">
    <property type="entry name" value="Glyco_hydro_18_chit_AS"/>
</dbReference>
<dbReference type="InterPro" id="IPR029070">
    <property type="entry name" value="Chitinase_insertion_sf"/>
</dbReference>
<dbReference type="SUPFAM" id="SSF51445">
    <property type="entry name" value="(Trans)glycosidases"/>
    <property type="match status" value="1"/>
</dbReference>
<keyword evidence="3" id="KW-0146">Chitin degradation</keyword>
<dbReference type="InterPro" id="IPR001223">
    <property type="entry name" value="Glyco_hydro18_cat"/>
</dbReference>
<dbReference type="GO" id="GO:0008061">
    <property type="term" value="F:chitin binding"/>
    <property type="evidence" value="ECO:0007669"/>
    <property type="project" value="InterPro"/>
</dbReference>
<evidence type="ECO:0000256" key="8">
    <source>
        <dbReference type="RuleBase" id="RU004453"/>
    </source>
</evidence>
<keyword evidence="9" id="KW-1133">Transmembrane helix</keyword>
<keyword evidence="2 7" id="KW-0378">Hydrolase</keyword>
<evidence type="ECO:0000256" key="4">
    <source>
        <dbReference type="ARBA" id="ARBA00023277"/>
    </source>
</evidence>
<keyword evidence="9" id="KW-0472">Membrane</keyword>
<evidence type="ECO:0000256" key="6">
    <source>
        <dbReference type="ARBA" id="ARBA00023326"/>
    </source>
</evidence>
<dbReference type="Proteomes" id="UP000320333">
    <property type="component" value="Unassembled WGS sequence"/>
</dbReference>
<dbReference type="InterPro" id="IPR011583">
    <property type="entry name" value="Chitinase_II/V-like_cat"/>
</dbReference>
<sequence length="476" mass="51784">METKQQQPFLVSNTVGLAPQDHNSASGSLNRNRCKWISLALLTAALSLTVFLIHPSQPPQAMLETPHALTNTSLATAFSYRPFYGPPGAVVYYTNWARYSRGTVDSIAFTGISAVNYAFYFVDKSGVVTSSDSWADSLNLPALRAQRSKYPQLRTVAAIGGWTGSGFFSDVAASSVARTAFANNVLNLLDSEGFDGVDLDWEYPGGTGGLWSNSKSPYDAQNFVLLLKELRAKLGTSRLISIAVAARTNPYGTSLTQIAQLVSYMNVMSYDFNGPWSKYSDLNAALNLDPRLTNPNPNKITISSVLNSYVQAGVSKSKLVPGIAFYGRSWQVNSPLSNNGLYQACSSTINPASATGACFAIMGDVNDVPYTDSAGVKIYSGIWTYRNLRSQTNSPLLGPTTPRSGWTRRYFTILEAATLSSGSTTAKKFISYEDPTSVQAKAYWSKLQGYGGMMVWEITFDYQQELTSALLRGWNA</sequence>
<dbReference type="GO" id="GO:0000272">
    <property type="term" value="P:polysaccharide catabolic process"/>
    <property type="evidence" value="ECO:0007669"/>
    <property type="project" value="UniProtKB-KW"/>
</dbReference>
<dbReference type="InterPro" id="IPR050314">
    <property type="entry name" value="Glycosyl_Hydrlase_18"/>
</dbReference>
<dbReference type="SMART" id="SM00636">
    <property type="entry name" value="Glyco_18"/>
    <property type="match status" value="1"/>
</dbReference>
<protein>
    <submittedName>
        <fullName evidence="11">Chitinase</fullName>
    </submittedName>
</protein>
<dbReference type="Gene3D" id="3.20.20.80">
    <property type="entry name" value="Glycosidases"/>
    <property type="match status" value="1"/>
</dbReference>
<organism evidence="11 12">
    <name type="scientific">Chytriomyces confervae</name>
    <dbReference type="NCBI Taxonomy" id="246404"/>
    <lineage>
        <taxon>Eukaryota</taxon>
        <taxon>Fungi</taxon>
        <taxon>Fungi incertae sedis</taxon>
        <taxon>Chytridiomycota</taxon>
        <taxon>Chytridiomycota incertae sedis</taxon>
        <taxon>Chytridiomycetes</taxon>
        <taxon>Chytridiales</taxon>
        <taxon>Chytriomycetaceae</taxon>
        <taxon>Chytriomyces</taxon>
    </lineage>
</organism>
<evidence type="ECO:0000259" key="10">
    <source>
        <dbReference type="PROSITE" id="PS51910"/>
    </source>
</evidence>
<comment type="similarity">
    <text evidence="8">Belongs to the glycosyl hydrolase 18 family.</text>
</comment>
<evidence type="ECO:0000313" key="12">
    <source>
        <dbReference type="Proteomes" id="UP000320333"/>
    </source>
</evidence>
<evidence type="ECO:0000256" key="5">
    <source>
        <dbReference type="ARBA" id="ARBA00023295"/>
    </source>
</evidence>
<dbReference type="InterPro" id="IPR017853">
    <property type="entry name" value="GH"/>
</dbReference>
<dbReference type="Gene3D" id="3.10.50.10">
    <property type="match status" value="1"/>
</dbReference>
<dbReference type="PROSITE" id="PS01095">
    <property type="entry name" value="GH18_1"/>
    <property type="match status" value="1"/>
</dbReference>
<gene>
    <name evidence="11" type="ORF">CcCBS67573_g09313</name>
</gene>